<evidence type="ECO:0000313" key="3">
    <source>
        <dbReference type="Proteomes" id="UP001529510"/>
    </source>
</evidence>
<feature type="region of interest" description="Disordered" evidence="1">
    <location>
        <begin position="1"/>
        <end position="96"/>
    </location>
</feature>
<name>A0ABD0MCC6_CIRMR</name>
<proteinExistence type="predicted"/>
<reference evidence="2 3" key="1">
    <citation type="submission" date="2024-05" db="EMBL/GenBank/DDBJ databases">
        <title>Genome sequencing and assembly of Indian major carp, Cirrhinus mrigala (Hamilton, 1822).</title>
        <authorList>
            <person name="Mohindra V."/>
            <person name="Chowdhury L.M."/>
            <person name="Lal K."/>
            <person name="Jena J.K."/>
        </authorList>
    </citation>
    <scope>NUCLEOTIDE SEQUENCE [LARGE SCALE GENOMIC DNA]</scope>
    <source>
        <strain evidence="2">CM1030</strain>
        <tissue evidence="2">Blood</tissue>
    </source>
</reference>
<evidence type="ECO:0000313" key="2">
    <source>
        <dbReference type="EMBL" id="KAL0147349.1"/>
    </source>
</evidence>
<evidence type="ECO:0000256" key="1">
    <source>
        <dbReference type="SAM" id="MobiDB-lite"/>
    </source>
</evidence>
<dbReference type="Proteomes" id="UP001529510">
    <property type="component" value="Unassembled WGS sequence"/>
</dbReference>
<keyword evidence="3" id="KW-1185">Reference proteome</keyword>
<comment type="caution">
    <text evidence="2">The sequence shown here is derived from an EMBL/GenBank/DDBJ whole genome shotgun (WGS) entry which is preliminary data.</text>
</comment>
<accession>A0ABD0MCC6</accession>
<sequence>MVNVLHQWRPQTSGGAGAKSRTLRCRCPPRQKSGAPRTDRKGTLASDPLFNTLTVPPSQEVERAESSVVSCKKDTAPLLGRNRNRVPPSSPHREKA</sequence>
<gene>
    <name evidence="2" type="ORF">M9458_057350</name>
</gene>
<feature type="compositionally biased region" description="Basic and acidic residues" evidence="1">
    <location>
        <begin position="60"/>
        <end position="75"/>
    </location>
</feature>
<organism evidence="2 3">
    <name type="scientific">Cirrhinus mrigala</name>
    <name type="common">Mrigala</name>
    <dbReference type="NCBI Taxonomy" id="683832"/>
    <lineage>
        <taxon>Eukaryota</taxon>
        <taxon>Metazoa</taxon>
        <taxon>Chordata</taxon>
        <taxon>Craniata</taxon>
        <taxon>Vertebrata</taxon>
        <taxon>Euteleostomi</taxon>
        <taxon>Actinopterygii</taxon>
        <taxon>Neopterygii</taxon>
        <taxon>Teleostei</taxon>
        <taxon>Ostariophysi</taxon>
        <taxon>Cypriniformes</taxon>
        <taxon>Cyprinidae</taxon>
        <taxon>Labeoninae</taxon>
        <taxon>Labeonini</taxon>
        <taxon>Cirrhinus</taxon>
    </lineage>
</organism>
<dbReference type="EMBL" id="JAMKFB020000762">
    <property type="protein sequence ID" value="KAL0147349.1"/>
    <property type="molecule type" value="Genomic_DNA"/>
</dbReference>
<protein>
    <submittedName>
        <fullName evidence="2">Uncharacterized protein</fullName>
    </submittedName>
</protein>
<dbReference type="AlphaFoldDB" id="A0ABD0MCC6"/>